<dbReference type="FunFam" id="3.30.430.20:FF:000002">
    <property type="entry name" value="Cysteine-rich receptor-like protein kinase 10"/>
    <property type="match status" value="1"/>
</dbReference>
<dbReference type="Pfam" id="PF01657">
    <property type="entry name" value="Stress-antifung"/>
    <property type="match status" value="2"/>
</dbReference>
<evidence type="ECO:0000256" key="2">
    <source>
        <dbReference type="ARBA" id="ARBA00022527"/>
    </source>
</evidence>
<dbReference type="CDD" id="cd14066">
    <property type="entry name" value="STKc_IRAK"/>
    <property type="match status" value="1"/>
</dbReference>
<dbReference type="EMBL" id="JBDFQZ010000006">
    <property type="protein sequence ID" value="KAK9714897.1"/>
    <property type="molecule type" value="Genomic_DNA"/>
</dbReference>
<evidence type="ECO:0000256" key="18">
    <source>
        <dbReference type="SAM" id="MobiDB-lite"/>
    </source>
</evidence>
<evidence type="ECO:0000256" key="6">
    <source>
        <dbReference type="ARBA" id="ARBA00022729"/>
    </source>
</evidence>
<dbReference type="GO" id="GO:0006979">
    <property type="term" value="P:response to oxidative stress"/>
    <property type="evidence" value="ECO:0007669"/>
    <property type="project" value="UniProtKB-ARBA"/>
</dbReference>
<keyword evidence="7" id="KW-0677">Repeat</keyword>
<dbReference type="FunFam" id="3.30.430.20:FF:000003">
    <property type="entry name" value="Cysteine-rich RLK (RECEPTOR-like protein kinase) 10"/>
    <property type="match status" value="1"/>
</dbReference>
<dbReference type="Gene3D" id="3.30.200.20">
    <property type="entry name" value="Phosphorylase Kinase, domain 1"/>
    <property type="match status" value="1"/>
</dbReference>
<keyword evidence="14" id="KW-0325">Glycoprotein</keyword>
<comment type="catalytic activity">
    <reaction evidence="16">
        <text>L-threonyl-[protein] + ATP = O-phospho-L-threonyl-[protein] + ADP + H(+)</text>
        <dbReference type="Rhea" id="RHEA:46608"/>
        <dbReference type="Rhea" id="RHEA-COMP:11060"/>
        <dbReference type="Rhea" id="RHEA-COMP:11605"/>
        <dbReference type="ChEBI" id="CHEBI:15378"/>
        <dbReference type="ChEBI" id="CHEBI:30013"/>
        <dbReference type="ChEBI" id="CHEBI:30616"/>
        <dbReference type="ChEBI" id="CHEBI:61977"/>
        <dbReference type="ChEBI" id="CHEBI:456216"/>
    </reaction>
</comment>
<feature type="domain" description="Protein kinase" evidence="21">
    <location>
        <begin position="352"/>
        <end position="641"/>
    </location>
</feature>
<name>A0AAW1KAK2_SAPOF</name>
<dbReference type="InterPro" id="IPR001245">
    <property type="entry name" value="Ser-Thr/Tyr_kinase_cat_dom"/>
</dbReference>
<dbReference type="PROSITE" id="PS00108">
    <property type="entry name" value="PROTEIN_KINASE_ST"/>
    <property type="match status" value="1"/>
</dbReference>
<keyword evidence="13" id="KW-0675">Receptor</keyword>
<dbReference type="AlphaFoldDB" id="A0AAW1KAK2"/>
<comment type="catalytic activity">
    <reaction evidence="15">
        <text>L-seryl-[protein] + ATP = O-phospho-L-seryl-[protein] + ADP + H(+)</text>
        <dbReference type="Rhea" id="RHEA:17989"/>
        <dbReference type="Rhea" id="RHEA-COMP:9863"/>
        <dbReference type="Rhea" id="RHEA-COMP:11604"/>
        <dbReference type="ChEBI" id="CHEBI:15378"/>
        <dbReference type="ChEBI" id="CHEBI:29999"/>
        <dbReference type="ChEBI" id="CHEBI:30616"/>
        <dbReference type="ChEBI" id="CHEBI:83421"/>
        <dbReference type="ChEBI" id="CHEBI:456216"/>
    </reaction>
</comment>
<keyword evidence="9" id="KW-0418">Kinase</keyword>
<dbReference type="PANTHER" id="PTHR27002:SF1050">
    <property type="entry name" value="CYSTEINE-RICH RECEPTOR-LIKE PROTEIN KINASE 5"/>
    <property type="match status" value="1"/>
</dbReference>
<organism evidence="23 24">
    <name type="scientific">Saponaria officinalis</name>
    <name type="common">Common soapwort</name>
    <name type="synonym">Lychnis saponaria</name>
    <dbReference type="NCBI Taxonomy" id="3572"/>
    <lineage>
        <taxon>Eukaryota</taxon>
        <taxon>Viridiplantae</taxon>
        <taxon>Streptophyta</taxon>
        <taxon>Embryophyta</taxon>
        <taxon>Tracheophyta</taxon>
        <taxon>Spermatophyta</taxon>
        <taxon>Magnoliopsida</taxon>
        <taxon>eudicotyledons</taxon>
        <taxon>Gunneridae</taxon>
        <taxon>Pentapetalae</taxon>
        <taxon>Caryophyllales</taxon>
        <taxon>Caryophyllaceae</taxon>
        <taxon>Caryophylleae</taxon>
        <taxon>Saponaria</taxon>
    </lineage>
</organism>
<evidence type="ECO:0000256" key="5">
    <source>
        <dbReference type="ARBA" id="ARBA00022692"/>
    </source>
</evidence>
<reference evidence="23" key="1">
    <citation type="submission" date="2024-03" db="EMBL/GenBank/DDBJ databases">
        <title>WGS assembly of Saponaria officinalis var. Norfolk2.</title>
        <authorList>
            <person name="Jenkins J."/>
            <person name="Shu S."/>
            <person name="Grimwood J."/>
            <person name="Barry K."/>
            <person name="Goodstein D."/>
            <person name="Schmutz J."/>
            <person name="Leebens-Mack J."/>
            <person name="Osbourn A."/>
        </authorList>
    </citation>
    <scope>NUCLEOTIDE SEQUENCE [LARGE SCALE GENOMIC DNA]</scope>
    <source>
        <strain evidence="23">JIC</strain>
    </source>
</reference>
<feature type="chain" id="PRO_5043777377" description="Cysteine-rich receptor-like protein kinase 10" evidence="20">
    <location>
        <begin position="28"/>
        <end position="680"/>
    </location>
</feature>
<keyword evidence="8 17" id="KW-0547">Nucleotide-binding</keyword>
<evidence type="ECO:0000256" key="11">
    <source>
        <dbReference type="ARBA" id="ARBA00022989"/>
    </source>
</evidence>
<dbReference type="GO" id="GO:0042742">
    <property type="term" value="P:defense response to bacterium"/>
    <property type="evidence" value="ECO:0007669"/>
    <property type="project" value="TreeGrafter"/>
</dbReference>
<proteinExistence type="predicted"/>
<dbReference type="Gene3D" id="1.10.510.10">
    <property type="entry name" value="Transferase(Phosphotransferase) domain 1"/>
    <property type="match status" value="1"/>
</dbReference>
<comment type="caution">
    <text evidence="23">The sequence shown here is derived from an EMBL/GenBank/DDBJ whole genome shotgun (WGS) entry which is preliminary data.</text>
</comment>
<dbReference type="Gene3D" id="3.30.430.20">
    <property type="entry name" value="Gnk2 domain, C-X8-C-X2-C motif"/>
    <property type="match status" value="2"/>
</dbReference>
<dbReference type="Proteomes" id="UP001443914">
    <property type="component" value="Unassembled WGS sequence"/>
</dbReference>
<dbReference type="SUPFAM" id="SSF56112">
    <property type="entry name" value="Protein kinase-like (PK-like)"/>
    <property type="match status" value="1"/>
</dbReference>
<dbReference type="GO" id="GO:0005886">
    <property type="term" value="C:plasma membrane"/>
    <property type="evidence" value="ECO:0007669"/>
    <property type="project" value="TreeGrafter"/>
</dbReference>
<dbReference type="FunFam" id="1.10.510.10:FF:000129">
    <property type="entry name" value="cysteine-rich receptor-like protein kinase 10"/>
    <property type="match status" value="1"/>
</dbReference>
<evidence type="ECO:0000256" key="7">
    <source>
        <dbReference type="ARBA" id="ARBA00022737"/>
    </source>
</evidence>
<comment type="subcellular location">
    <subcellularLocation>
        <location evidence="1">Membrane</location>
        <topology evidence="1">Single-pass membrane protein</topology>
    </subcellularLocation>
</comment>
<keyword evidence="3" id="KW-0597">Phosphoprotein</keyword>
<dbReference type="PROSITE" id="PS50011">
    <property type="entry name" value="PROTEIN_KINASE_DOM"/>
    <property type="match status" value="1"/>
</dbReference>
<dbReference type="InterPro" id="IPR017441">
    <property type="entry name" value="Protein_kinase_ATP_BS"/>
</dbReference>
<evidence type="ECO:0000256" key="1">
    <source>
        <dbReference type="ARBA" id="ARBA00004167"/>
    </source>
</evidence>
<dbReference type="InterPro" id="IPR008271">
    <property type="entry name" value="Ser/Thr_kinase_AS"/>
</dbReference>
<evidence type="ECO:0000256" key="12">
    <source>
        <dbReference type="ARBA" id="ARBA00023136"/>
    </source>
</evidence>
<evidence type="ECO:0000313" key="24">
    <source>
        <dbReference type="Proteomes" id="UP001443914"/>
    </source>
</evidence>
<evidence type="ECO:0000256" key="13">
    <source>
        <dbReference type="ARBA" id="ARBA00023170"/>
    </source>
</evidence>
<keyword evidence="5 19" id="KW-0812">Transmembrane</keyword>
<evidence type="ECO:0000256" key="16">
    <source>
        <dbReference type="ARBA" id="ARBA00047951"/>
    </source>
</evidence>
<dbReference type="GO" id="GO:0004674">
    <property type="term" value="F:protein serine/threonine kinase activity"/>
    <property type="evidence" value="ECO:0007669"/>
    <property type="project" value="UniProtKB-KW"/>
</dbReference>
<evidence type="ECO:0000256" key="19">
    <source>
        <dbReference type="SAM" id="Phobius"/>
    </source>
</evidence>
<keyword evidence="24" id="KW-1185">Reference proteome</keyword>
<dbReference type="GO" id="GO:0005524">
    <property type="term" value="F:ATP binding"/>
    <property type="evidence" value="ECO:0007669"/>
    <property type="project" value="UniProtKB-UniRule"/>
</dbReference>
<evidence type="ECO:0000313" key="23">
    <source>
        <dbReference type="EMBL" id="KAK9714897.1"/>
    </source>
</evidence>
<keyword evidence="6 20" id="KW-0732">Signal</keyword>
<evidence type="ECO:0000256" key="20">
    <source>
        <dbReference type="SAM" id="SignalP"/>
    </source>
</evidence>
<evidence type="ECO:0000256" key="15">
    <source>
        <dbReference type="ARBA" id="ARBA00047558"/>
    </source>
</evidence>
<keyword evidence="4" id="KW-0808">Transferase</keyword>
<dbReference type="PROSITE" id="PS00107">
    <property type="entry name" value="PROTEIN_KINASE_ATP"/>
    <property type="match status" value="1"/>
</dbReference>
<dbReference type="InterPro" id="IPR002902">
    <property type="entry name" value="GNK2"/>
</dbReference>
<dbReference type="FunFam" id="3.30.200.20:FF:000142">
    <property type="entry name" value="Cysteine-rich receptor-like protein kinase 10"/>
    <property type="match status" value="1"/>
</dbReference>
<feature type="transmembrane region" description="Helical" evidence="19">
    <location>
        <begin position="290"/>
        <end position="313"/>
    </location>
</feature>
<evidence type="ECO:0000256" key="10">
    <source>
        <dbReference type="ARBA" id="ARBA00022840"/>
    </source>
</evidence>
<dbReference type="InterPro" id="IPR011009">
    <property type="entry name" value="Kinase-like_dom_sf"/>
</dbReference>
<feature type="binding site" evidence="17">
    <location>
        <position position="380"/>
    </location>
    <ligand>
        <name>ATP</name>
        <dbReference type="ChEBI" id="CHEBI:30616"/>
    </ligand>
</feature>
<gene>
    <name evidence="23" type="ORF">RND81_06G128800</name>
</gene>
<sequence length="680" mass="75601">MTSFNLPYTSFYLILTLILIILPNTISQPTYLYSICPNTTLFSNNTQYQTNLNTLFHSLSANATVNPTGFHYTSVAPSTRDAVHGLLLCRGDQNVTACSSCVSTATSDLSDTDCPNRKVAVTWYDECMVRYSNTSFFREMDQTPLYRLMNTQNVTSNMTMFIQILGNMMSNLIYRAANGGPDKKYATDIILYTSLQTLYGLVQCTPDLNISECDRCLTIAIGLLPISLGGRTIQASCNVRYEVYPFFNGADNLTLPLGPPVTPETSNSTVIASPSTPRNNNGHKKKSTKMTIAIVVPVVTASLILLGICICYINKKVKKRDTVVAEAHGEDFKDVECLQYNFTTLQSATNSFSNENKLGEGGFGCIYKGTLSDGKEIAVKRLSRGSTHGVQDFKNEVLLVAKLQHRNLARLLGFCVEGHEKLLVYEYLPNKSLDNFLFDSEKKGRLDWATRYKIIQGIARGMLYLHQDSRLTIVHRDLKASNILLDADMNPKISDFGMARIFGGDQTADNTSRVVGTYGYMSPEYAMHGQFSIKSDVYSFGVLVVEIISGKRNTTSLELGSNDSDDDLLIQAWEKWNNGAPLEFMDQTIKNSYLSHEIVRCIHLGLLCVHDSVDKRPTMATIVMTLDSNSVSLHMPEEPAFYTKTKIDSKLAKEVGSDQSVSKSVHWSVNSTSFSEIEPR</sequence>
<accession>A0AAW1KAK2</accession>
<feature type="domain" description="Gnk2-homologous" evidence="22">
    <location>
        <begin position="30"/>
        <end position="136"/>
    </location>
</feature>
<feature type="signal peptide" evidence="20">
    <location>
        <begin position="1"/>
        <end position="27"/>
    </location>
</feature>
<dbReference type="CDD" id="cd23509">
    <property type="entry name" value="Gnk2-like"/>
    <property type="match status" value="2"/>
</dbReference>
<dbReference type="Pfam" id="PF07714">
    <property type="entry name" value="PK_Tyr_Ser-Thr"/>
    <property type="match status" value="1"/>
</dbReference>
<dbReference type="PROSITE" id="PS51473">
    <property type="entry name" value="GNK2"/>
    <property type="match status" value="2"/>
</dbReference>
<evidence type="ECO:0000256" key="17">
    <source>
        <dbReference type="PROSITE-ProRule" id="PRU10141"/>
    </source>
</evidence>
<evidence type="ECO:0000256" key="8">
    <source>
        <dbReference type="ARBA" id="ARBA00022741"/>
    </source>
</evidence>
<evidence type="ECO:0000259" key="22">
    <source>
        <dbReference type="PROSITE" id="PS51473"/>
    </source>
</evidence>
<feature type="compositionally biased region" description="Polar residues" evidence="18">
    <location>
        <begin position="264"/>
        <end position="280"/>
    </location>
</feature>
<evidence type="ECO:0000256" key="4">
    <source>
        <dbReference type="ARBA" id="ARBA00022679"/>
    </source>
</evidence>
<evidence type="ECO:0000256" key="9">
    <source>
        <dbReference type="ARBA" id="ARBA00022777"/>
    </source>
</evidence>
<evidence type="ECO:0000256" key="14">
    <source>
        <dbReference type="ARBA" id="ARBA00023180"/>
    </source>
</evidence>
<keyword evidence="12 19" id="KW-0472">Membrane</keyword>
<dbReference type="InterPro" id="IPR038408">
    <property type="entry name" value="GNK2_sf"/>
</dbReference>
<dbReference type="InterPro" id="IPR000719">
    <property type="entry name" value="Prot_kinase_dom"/>
</dbReference>
<evidence type="ECO:0000256" key="3">
    <source>
        <dbReference type="ARBA" id="ARBA00022553"/>
    </source>
</evidence>
<keyword evidence="11 19" id="KW-1133">Transmembrane helix</keyword>
<dbReference type="PANTHER" id="PTHR27002">
    <property type="entry name" value="RECEPTOR-LIKE SERINE/THREONINE-PROTEIN KINASE SD1-8"/>
    <property type="match status" value="1"/>
</dbReference>
<dbReference type="SMART" id="SM00220">
    <property type="entry name" value="S_TKc"/>
    <property type="match status" value="1"/>
</dbReference>
<evidence type="ECO:0000259" key="21">
    <source>
        <dbReference type="PROSITE" id="PS50011"/>
    </source>
</evidence>
<evidence type="ECO:0008006" key="25">
    <source>
        <dbReference type="Google" id="ProtNLM"/>
    </source>
</evidence>
<feature type="domain" description="Gnk2-homologous" evidence="22">
    <location>
        <begin position="142"/>
        <end position="246"/>
    </location>
</feature>
<keyword evidence="10 17" id="KW-0067">ATP-binding</keyword>
<keyword evidence="2" id="KW-0723">Serine/threonine-protein kinase</keyword>
<feature type="region of interest" description="Disordered" evidence="18">
    <location>
        <begin position="264"/>
        <end position="285"/>
    </location>
</feature>
<protein>
    <recommendedName>
        <fullName evidence="25">Cysteine-rich receptor-like protein kinase 10</fullName>
    </recommendedName>
</protein>